<dbReference type="GO" id="GO:0004497">
    <property type="term" value="F:monooxygenase activity"/>
    <property type="evidence" value="ECO:0007669"/>
    <property type="project" value="UniProtKB-KW"/>
</dbReference>
<evidence type="ECO:0000256" key="3">
    <source>
        <dbReference type="SAM" id="SignalP"/>
    </source>
</evidence>
<dbReference type="InterPro" id="IPR008977">
    <property type="entry name" value="PHM/PNGase_F_dom_sf"/>
</dbReference>
<feature type="signal peptide" evidence="3">
    <location>
        <begin position="1"/>
        <end position="25"/>
    </location>
</feature>
<evidence type="ECO:0000256" key="2">
    <source>
        <dbReference type="SAM" id="MobiDB-lite"/>
    </source>
</evidence>
<dbReference type="RefSeq" id="WP_331218769.1">
    <property type="nucleotide sequence ID" value="NZ_JAZGQK010000048.1"/>
</dbReference>
<keyword evidence="5" id="KW-0560">Oxidoreductase</keyword>
<evidence type="ECO:0000313" key="6">
    <source>
        <dbReference type="Proteomes" id="UP001332243"/>
    </source>
</evidence>
<keyword evidence="5" id="KW-0503">Monooxygenase</keyword>
<sequence length="396" mass="42481">MRDVHRRVRRLSTAAALLTALVLSASCGTGRQTGADPSPPVPSSPHGGHGQPFEVPPAAPLRDGERFVNLSMPEPYRPAAPNGGTDEYRCFLVDPALTDPAYLTGSQFLPQNAEIVHHAIFFRIEPAEVESVRRFDAESPGPGWTCFGDTGVGQAAWVAHWAPGANETLLAPGLGYPMPPGSQLAMQVHYNLLTAPGETAGTDQSGIRLRLADGRADVDPLATELLAAPVELPCAAGESGELCDRTAALRDVHRRFGTESGRRADQLNAACNRGEAPVPGSTQHCDHQVTRPGLVHALGGHMHLLGRAVRVELNPGTPGARTLLDVPAYDFDNQAIRPLAEPVEVRTGDVYRVTCTHDATLRARLPQLRDSPPRYVVWGEGTSDEMCLGLVIWSQR</sequence>
<dbReference type="Proteomes" id="UP001332243">
    <property type="component" value="Unassembled WGS sequence"/>
</dbReference>
<keyword evidence="1" id="KW-1015">Disulfide bond</keyword>
<feature type="region of interest" description="Disordered" evidence="2">
    <location>
        <begin position="29"/>
        <end position="60"/>
    </location>
</feature>
<gene>
    <name evidence="5" type="ORF">V1633_36570</name>
</gene>
<keyword evidence="6" id="KW-1185">Reference proteome</keyword>
<proteinExistence type="predicted"/>
<reference evidence="5 6" key="1">
    <citation type="submission" date="2024-01" db="EMBL/GenBank/DDBJ databases">
        <title>Genome insights into Plantactinospora sonchi sp. nov.</title>
        <authorList>
            <person name="Wang L."/>
        </authorList>
    </citation>
    <scope>NUCLEOTIDE SEQUENCE [LARGE SCALE GENOMIC DNA]</scope>
    <source>
        <strain evidence="5 6">NEAU-QY2</strain>
    </source>
</reference>
<evidence type="ECO:0000313" key="5">
    <source>
        <dbReference type="EMBL" id="MEE6263977.1"/>
    </source>
</evidence>
<evidence type="ECO:0000256" key="1">
    <source>
        <dbReference type="ARBA" id="ARBA00023157"/>
    </source>
</evidence>
<organism evidence="5 6">
    <name type="scientific">Plantactinospora sonchi</name>
    <dbReference type="NCBI Taxonomy" id="1544735"/>
    <lineage>
        <taxon>Bacteria</taxon>
        <taxon>Bacillati</taxon>
        <taxon>Actinomycetota</taxon>
        <taxon>Actinomycetes</taxon>
        <taxon>Micromonosporales</taxon>
        <taxon>Micromonosporaceae</taxon>
        <taxon>Plantactinospora</taxon>
    </lineage>
</organism>
<dbReference type="Gene3D" id="2.60.120.310">
    <property type="entry name" value="Copper type II, ascorbate-dependent monooxygenase, N-terminal domain"/>
    <property type="match status" value="1"/>
</dbReference>
<protein>
    <submittedName>
        <fullName evidence="5">Monooxygenase</fullName>
    </submittedName>
</protein>
<dbReference type="InterPro" id="IPR036939">
    <property type="entry name" value="Cu2_ascorb_mOase_N_sf"/>
</dbReference>
<keyword evidence="3" id="KW-0732">Signal</keyword>
<name>A0ABU7S5H9_9ACTN</name>
<dbReference type="InterPro" id="IPR014784">
    <property type="entry name" value="Cu2_ascorb_mOase-like_C"/>
</dbReference>
<dbReference type="EMBL" id="JAZGQK010000048">
    <property type="protein sequence ID" value="MEE6263977.1"/>
    <property type="molecule type" value="Genomic_DNA"/>
</dbReference>
<feature type="chain" id="PRO_5046198025" evidence="3">
    <location>
        <begin position="26"/>
        <end position="396"/>
    </location>
</feature>
<dbReference type="InterPro" id="IPR000945">
    <property type="entry name" value="DBH-like"/>
</dbReference>
<dbReference type="Gene3D" id="2.60.120.230">
    <property type="match status" value="1"/>
</dbReference>
<dbReference type="PROSITE" id="PS51257">
    <property type="entry name" value="PROKAR_LIPOPROTEIN"/>
    <property type="match status" value="1"/>
</dbReference>
<dbReference type="SUPFAM" id="SSF49742">
    <property type="entry name" value="PHM/PNGase F"/>
    <property type="match status" value="2"/>
</dbReference>
<accession>A0ABU7S5H9</accession>
<dbReference type="InterPro" id="IPR024548">
    <property type="entry name" value="Cu2_monoox_C"/>
</dbReference>
<dbReference type="PANTHER" id="PTHR10157">
    <property type="entry name" value="DOPAMINE BETA HYDROXYLASE RELATED"/>
    <property type="match status" value="1"/>
</dbReference>
<dbReference type="Pfam" id="PF03712">
    <property type="entry name" value="Cu2_monoox_C"/>
    <property type="match status" value="1"/>
</dbReference>
<dbReference type="PANTHER" id="PTHR10157:SF23">
    <property type="entry name" value="MOXD1 HOMOLOG 1"/>
    <property type="match status" value="1"/>
</dbReference>
<evidence type="ECO:0000259" key="4">
    <source>
        <dbReference type="Pfam" id="PF03712"/>
    </source>
</evidence>
<comment type="caution">
    <text evidence="5">The sequence shown here is derived from an EMBL/GenBank/DDBJ whole genome shotgun (WGS) entry which is preliminary data.</text>
</comment>
<feature type="domain" description="Copper type II ascorbate-dependent monooxygenase C-terminal" evidence="4">
    <location>
        <begin position="283"/>
        <end position="392"/>
    </location>
</feature>